<gene>
    <name evidence="1" type="ORF">ASZ90_006198</name>
</gene>
<evidence type="ECO:0000313" key="1">
    <source>
        <dbReference type="EMBL" id="KUG23986.1"/>
    </source>
</evidence>
<dbReference type="EMBL" id="LNQE01000871">
    <property type="protein sequence ID" value="KUG23986.1"/>
    <property type="molecule type" value="Genomic_DNA"/>
</dbReference>
<reference evidence="1" key="1">
    <citation type="journal article" date="2015" name="Proc. Natl. Acad. Sci. U.S.A.">
        <title>Networks of energetic and metabolic interactions define dynamics in microbial communities.</title>
        <authorList>
            <person name="Embree M."/>
            <person name="Liu J.K."/>
            <person name="Al-Bassam M.M."/>
            <person name="Zengler K."/>
        </authorList>
    </citation>
    <scope>NUCLEOTIDE SEQUENCE</scope>
</reference>
<sequence>MKTKMILGITLLFLVITAISANAADLCHSKADSAISNLKTWQDLRLWYENYHGCDDGYFAEGISDFVVASLAKQWQTLPTFQKEIMKNSRFKSFVMKHIDATTDDNDLKTTVQNAKVKCPSKLRHLCNEIGKNAQTALKAIEETTK</sequence>
<organism evidence="1">
    <name type="scientific">hydrocarbon metagenome</name>
    <dbReference type="NCBI Taxonomy" id="938273"/>
    <lineage>
        <taxon>unclassified sequences</taxon>
        <taxon>metagenomes</taxon>
        <taxon>ecological metagenomes</taxon>
    </lineage>
</organism>
<proteinExistence type="predicted"/>
<protein>
    <submittedName>
        <fullName evidence="1">Uncharacterized protein</fullName>
    </submittedName>
</protein>
<comment type="caution">
    <text evidence="1">The sequence shown here is derived from an EMBL/GenBank/DDBJ whole genome shotgun (WGS) entry which is preliminary data.</text>
</comment>
<accession>A0A0W8FT83</accession>
<dbReference type="AlphaFoldDB" id="A0A0W8FT83"/>
<name>A0A0W8FT83_9ZZZZ</name>